<gene>
    <name evidence="2" type="ORF">THIOM_002793</name>
</gene>
<comment type="caution">
    <text evidence="2">The sequence shown here is derived from an EMBL/GenBank/DDBJ whole genome shotgun (WGS) entry which is preliminary data.</text>
</comment>
<proteinExistence type="predicted"/>
<evidence type="ECO:0000256" key="1">
    <source>
        <dbReference type="SAM" id="SignalP"/>
    </source>
</evidence>
<evidence type="ECO:0008006" key="4">
    <source>
        <dbReference type="Google" id="ProtNLM"/>
    </source>
</evidence>
<dbReference type="Proteomes" id="UP000076962">
    <property type="component" value="Unassembled WGS sequence"/>
</dbReference>
<evidence type="ECO:0000313" key="2">
    <source>
        <dbReference type="EMBL" id="OAD21440.1"/>
    </source>
</evidence>
<dbReference type="EMBL" id="LUTY01001631">
    <property type="protein sequence ID" value="OAD21440.1"/>
    <property type="molecule type" value="Genomic_DNA"/>
</dbReference>
<evidence type="ECO:0000313" key="3">
    <source>
        <dbReference type="Proteomes" id="UP000076962"/>
    </source>
</evidence>
<dbReference type="AlphaFoldDB" id="A0A0A6NYK4"/>
<protein>
    <recommendedName>
        <fullName evidence="4">Secreted protein</fullName>
    </recommendedName>
</protein>
<reference evidence="2 3" key="1">
    <citation type="submission" date="2016-05" db="EMBL/GenBank/DDBJ databases">
        <title>Single-cell genome of chain-forming Candidatus Thiomargarita nelsonii and comparison to other large sulfur-oxidizing bacteria.</title>
        <authorList>
            <person name="Winkel M."/>
            <person name="Salman V."/>
            <person name="Woyke T."/>
            <person name="Schulz-Vogt H."/>
            <person name="Richter M."/>
            <person name="Flood B."/>
            <person name="Bailey J."/>
            <person name="Amann R."/>
            <person name="Mussmann M."/>
        </authorList>
    </citation>
    <scope>NUCLEOTIDE SEQUENCE [LARGE SCALE GENOMIC DNA]</scope>
    <source>
        <strain evidence="2 3">THI036</strain>
    </source>
</reference>
<feature type="chain" id="PRO_5010410904" description="Secreted protein" evidence="1">
    <location>
        <begin position="20"/>
        <end position="207"/>
    </location>
</feature>
<sequence length="207" mass="24141">MKKLASYLTVFLIAYPIQAYLDESAISPEMLEAIKKNYCTQVEKDNLFIQKMNELAKENAERLKKGSYAVYELHHIAQDNETVFTEKWEVISLAQKRATVKITNSITGSFYQEMELSDKIYGGIVSRDKPSSCLFWRFFAVRFGQGEPVTIQGKKIQTLYRHQELIGNVLPEFTYGKVPFNIVIYRETITYKDYNVIKNKKLIEFEF</sequence>
<feature type="signal peptide" evidence="1">
    <location>
        <begin position="1"/>
        <end position="19"/>
    </location>
</feature>
<name>A0A0A6NYK4_9GAMM</name>
<organism evidence="2 3">
    <name type="scientific">Candidatus Thiomargarita nelsonii</name>
    <dbReference type="NCBI Taxonomy" id="1003181"/>
    <lineage>
        <taxon>Bacteria</taxon>
        <taxon>Pseudomonadati</taxon>
        <taxon>Pseudomonadota</taxon>
        <taxon>Gammaproteobacteria</taxon>
        <taxon>Thiotrichales</taxon>
        <taxon>Thiotrichaceae</taxon>
        <taxon>Thiomargarita</taxon>
    </lineage>
</organism>
<keyword evidence="3" id="KW-1185">Reference proteome</keyword>
<keyword evidence="1" id="KW-0732">Signal</keyword>
<accession>A0A0A6NYK4</accession>